<organism evidence="1">
    <name type="scientific">Anguilla anguilla</name>
    <name type="common">European freshwater eel</name>
    <name type="synonym">Muraena anguilla</name>
    <dbReference type="NCBI Taxonomy" id="7936"/>
    <lineage>
        <taxon>Eukaryota</taxon>
        <taxon>Metazoa</taxon>
        <taxon>Chordata</taxon>
        <taxon>Craniata</taxon>
        <taxon>Vertebrata</taxon>
        <taxon>Euteleostomi</taxon>
        <taxon>Actinopterygii</taxon>
        <taxon>Neopterygii</taxon>
        <taxon>Teleostei</taxon>
        <taxon>Anguilliformes</taxon>
        <taxon>Anguillidae</taxon>
        <taxon>Anguilla</taxon>
    </lineage>
</organism>
<accession>A0A0E9WAB3</accession>
<proteinExistence type="predicted"/>
<protein>
    <submittedName>
        <fullName evidence="1">Uncharacterized protein</fullName>
    </submittedName>
</protein>
<dbReference type="EMBL" id="GBXM01022149">
    <property type="protein sequence ID" value="JAH86428.1"/>
    <property type="molecule type" value="Transcribed_RNA"/>
</dbReference>
<reference evidence="1" key="2">
    <citation type="journal article" date="2015" name="Fish Shellfish Immunol.">
        <title>Early steps in the European eel (Anguilla anguilla)-Vibrio vulnificus interaction in the gills: Role of the RtxA13 toxin.</title>
        <authorList>
            <person name="Callol A."/>
            <person name="Pajuelo D."/>
            <person name="Ebbesson L."/>
            <person name="Teles M."/>
            <person name="MacKenzie S."/>
            <person name="Amaro C."/>
        </authorList>
    </citation>
    <scope>NUCLEOTIDE SEQUENCE</scope>
</reference>
<evidence type="ECO:0000313" key="1">
    <source>
        <dbReference type="EMBL" id="JAH86428.1"/>
    </source>
</evidence>
<name>A0A0E9WAB3_ANGAN</name>
<dbReference type="AlphaFoldDB" id="A0A0E9WAB3"/>
<sequence length="55" mass="5896">MKITRAFVLNTGLLTKQILFPTVLPSSLSKALHCTVSLLDESCTTVTLLYDSPGG</sequence>
<reference evidence="1" key="1">
    <citation type="submission" date="2014-11" db="EMBL/GenBank/DDBJ databases">
        <authorList>
            <person name="Amaro Gonzalez C."/>
        </authorList>
    </citation>
    <scope>NUCLEOTIDE SEQUENCE</scope>
</reference>